<dbReference type="Proteomes" id="UP000828048">
    <property type="component" value="Chromosome 5"/>
</dbReference>
<protein>
    <submittedName>
        <fullName evidence="1">Uncharacterized protein</fullName>
    </submittedName>
</protein>
<name>A0ACB7XYF5_9ERIC</name>
<accession>A0ACB7XYF5</accession>
<reference evidence="1 2" key="1">
    <citation type="journal article" date="2021" name="Hortic Res">
        <title>High-quality reference genome and annotation aids understanding of berry development for evergreen blueberry (Vaccinium darrowii).</title>
        <authorList>
            <person name="Yu J."/>
            <person name="Hulse-Kemp A.M."/>
            <person name="Babiker E."/>
            <person name="Staton M."/>
        </authorList>
    </citation>
    <scope>NUCLEOTIDE SEQUENCE [LARGE SCALE GENOMIC DNA]</scope>
    <source>
        <strain evidence="2">cv. NJ 8807/NJ 8810</strain>
        <tissue evidence="1">Young leaf</tissue>
    </source>
</reference>
<comment type="caution">
    <text evidence="1">The sequence shown here is derived from an EMBL/GenBank/DDBJ whole genome shotgun (WGS) entry which is preliminary data.</text>
</comment>
<evidence type="ECO:0000313" key="1">
    <source>
        <dbReference type="EMBL" id="KAH7846003.1"/>
    </source>
</evidence>
<dbReference type="EMBL" id="CM037155">
    <property type="protein sequence ID" value="KAH7846003.1"/>
    <property type="molecule type" value="Genomic_DNA"/>
</dbReference>
<gene>
    <name evidence="1" type="ORF">Vadar_008502</name>
</gene>
<keyword evidence="2" id="KW-1185">Reference proteome</keyword>
<evidence type="ECO:0000313" key="2">
    <source>
        <dbReference type="Proteomes" id="UP000828048"/>
    </source>
</evidence>
<proteinExistence type="predicted"/>
<organism evidence="1 2">
    <name type="scientific">Vaccinium darrowii</name>
    <dbReference type="NCBI Taxonomy" id="229202"/>
    <lineage>
        <taxon>Eukaryota</taxon>
        <taxon>Viridiplantae</taxon>
        <taxon>Streptophyta</taxon>
        <taxon>Embryophyta</taxon>
        <taxon>Tracheophyta</taxon>
        <taxon>Spermatophyta</taxon>
        <taxon>Magnoliopsida</taxon>
        <taxon>eudicotyledons</taxon>
        <taxon>Gunneridae</taxon>
        <taxon>Pentapetalae</taxon>
        <taxon>asterids</taxon>
        <taxon>Ericales</taxon>
        <taxon>Ericaceae</taxon>
        <taxon>Vaccinioideae</taxon>
        <taxon>Vaccinieae</taxon>
        <taxon>Vaccinium</taxon>
    </lineage>
</organism>
<sequence length="116" mass="13034">MPLNLHPHNLQTLDYHPILKPCPIPQSWTTDSIRLRLLSSLEKGPLWRPRPIPKFEGEEAIEGVRGSAAAVGAVAALQVSQLDLHRHFHALGAGVIEEVRKSRYDFICCPDFKLYS</sequence>